<evidence type="ECO:0000313" key="3">
    <source>
        <dbReference type="Proteomes" id="UP000095287"/>
    </source>
</evidence>
<feature type="signal peptide" evidence="2">
    <location>
        <begin position="1"/>
        <end position="20"/>
    </location>
</feature>
<dbReference type="WBParaSite" id="L893_g27496.t1">
    <property type="protein sequence ID" value="L893_g27496.t1"/>
    <property type="gene ID" value="L893_g27496"/>
</dbReference>
<evidence type="ECO:0000313" key="4">
    <source>
        <dbReference type="WBParaSite" id="L893_g27496.t1"/>
    </source>
</evidence>
<evidence type="ECO:0000256" key="2">
    <source>
        <dbReference type="SAM" id="SignalP"/>
    </source>
</evidence>
<evidence type="ECO:0000256" key="1">
    <source>
        <dbReference type="SAM" id="MobiDB-lite"/>
    </source>
</evidence>
<dbReference type="AlphaFoldDB" id="A0A1I7ZKM4"/>
<feature type="compositionally biased region" description="Basic residues" evidence="1">
    <location>
        <begin position="129"/>
        <end position="140"/>
    </location>
</feature>
<feature type="region of interest" description="Disordered" evidence="1">
    <location>
        <begin position="90"/>
        <end position="140"/>
    </location>
</feature>
<protein>
    <submittedName>
        <fullName evidence="4">ZP domain-containing protein</fullName>
    </submittedName>
</protein>
<keyword evidence="2" id="KW-0732">Signal</keyword>
<proteinExistence type="predicted"/>
<accession>A0A1I7ZKM4</accession>
<dbReference type="Proteomes" id="UP000095287">
    <property type="component" value="Unplaced"/>
</dbReference>
<reference evidence="4" key="1">
    <citation type="submission" date="2016-11" db="UniProtKB">
        <authorList>
            <consortium name="WormBaseParasite"/>
        </authorList>
    </citation>
    <scope>IDENTIFICATION</scope>
</reference>
<sequence>MELFCLGFFVFVALPTVITPVPILVIDEEDGQLIVRSPRGYSVEVNSNSRGAITFEGKGNITNGNENGVVSVVNQRIVVNVECREPTYRRQRVGRAAKETFSRPKDPSGTPKTGPKTEWFPSPEEQRRGNRRVLQHRRIL</sequence>
<keyword evidence="3" id="KW-1185">Reference proteome</keyword>
<feature type="chain" id="PRO_5009313587" evidence="2">
    <location>
        <begin position="21"/>
        <end position="140"/>
    </location>
</feature>
<organism evidence="3 4">
    <name type="scientific">Steinernema glaseri</name>
    <dbReference type="NCBI Taxonomy" id="37863"/>
    <lineage>
        <taxon>Eukaryota</taxon>
        <taxon>Metazoa</taxon>
        <taxon>Ecdysozoa</taxon>
        <taxon>Nematoda</taxon>
        <taxon>Chromadorea</taxon>
        <taxon>Rhabditida</taxon>
        <taxon>Tylenchina</taxon>
        <taxon>Panagrolaimomorpha</taxon>
        <taxon>Strongyloidoidea</taxon>
        <taxon>Steinernematidae</taxon>
        <taxon>Steinernema</taxon>
    </lineage>
</organism>
<feature type="compositionally biased region" description="Basic and acidic residues" evidence="1">
    <location>
        <begin position="96"/>
        <end position="106"/>
    </location>
</feature>
<name>A0A1I7ZKM4_9BILA</name>